<organism evidence="1">
    <name type="scientific">mine drainage metagenome</name>
    <dbReference type="NCBI Taxonomy" id="410659"/>
    <lineage>
        <taxon>unclassified sequences</taxon>
        <taxon>metagenomes</taxon>
        <taxon>ecological metagenomes</taxon>
    </lineage>
</organism>
<gene>
    <name evidence="1" type="ORF">B1A_15319</name>
</gene>
<sequence length="107" mass="11759">ADRFRPLLALYIGGMGSRHHNFHFDLFCRMGFQAEAELVRELYLGGRQAAAVAAVPTRLVEAVALVGPLAKVREESNEWRSGLPTLLLVDGPEERLRQAAELFLGAG</sequence>
<comment type="caution">
    <text evidence="1">The sequence shown here is derived from an EMBL/GenBank/DDBJ whole genome shotgun (WGS) entry which is preliminary data.</text>
</comment>
<feature type="non-terminal residue" evidence="1">
    <location>
        <position position="1"/>
    </location>
</feature>
<reference evidence="1" key="1">
    <citation type="submission" date="2013-08" db="EMBL/GenBank/DDBJ databases">
        <authorList>
            <person name="Mendez C."/>
            <person name="Richter M."/>
            <person name="Ferrer M."/>
            <person name="Sanchez J."/>
        </authorList>
    </citation>
    <scope>NUCLEOTIDE SEQUENCE</scope>
</reference>
<name>T0Z7F0_9ZZZZ</name>
<reference evidence="1" key="2">
    <citation type="journal article" date="2014" name="ISME J.">
        <title>Microbial stratification in low pH oxic and suboxic macroscopic growths along an acid mine drainage.</title>
        <authorList>
            <person name="Mendez-Garcia C."/>
            <person name="Mesa V."/>
            <person name="Sprenger R.R."/>
            <person name="Richter M."/>
            <person name="Diez M.S."/>
            <person name="Solano J."/>
            <person name="Bargiela R."/>
            <person name="Golyshina O.V."/>
            <person name="Manteca A."/>
            <person name="Ramos J.L."/>
            <person name="Gallego J.R."/>
            <person name="Llorente I."/>
            <person name="Martins Dos Santos V.A."/>
            <person name="Jensen O.N."/>
            <person name="Pelaez A.I."/>
            <person name="Sanchez J."/>
            <person name="Ferrer M."/>
        </authorList>
    </citation>
    <scope>NUCLEOTIDE SEQUENCE</scope>
</reference>
<accession>T0Z7F0</accession>
<dbReference type="AlphaFoldDB" id="T0Z7F0"/>
<dbReference type="EMBL" id="AUZX01011239">
    <property type="protein sequence ID" value="EQD43956.1"/>
    <property type="molecule type" value="Genomic_DNA"/>
</dbReference>
<protein>
    <submittedName>
        <fullName evidence="1">Luciferase family protein</fullName>
    </submittedName>
</protein>
<evidence type="ECO:0000313" key="1">
    <source>
        <dbReference type="EMBL" id="EQD43956.1"/>
    </source>
</evidence>
<proteinExistence type="predicted"/>